<protein>
    <recommendedName>
        <fullName evidence="5">HTH luxR-type domain-containing protein</fullName>
    </recommendedName>
</protein>
<dbReference type="Proteomes" id="UP000253817">
    <property type="component" value="Unassembled WGS sequence"/>
</dbReference>
<dbReference type="GO" id="GO:0003677">
    <property type="term" value="F:DNA binding"/>
    <property type="evidence" value="ECO:0007669"/>
    <property type="project" value="UniProtKB-KW"/>
</dbReference>
<feature type="transmembrane region" description="Helical" evidence="4">
    <location>
        <begin position="248"/>
        <end position="270"/>
    </location>
</feature>
<keyword evidence="1" id="KW-0805">Transcription regulation</keyword>
<evidence type="ECO:0000259" key="5">
    <source>
        <dbReference type="PROSITE" id="PS50043"/>
    </source>
</evidence>
<feature type="transmembrane region" description="Helical" evidence="4">
    <location>
        <begin position="343"/>
        <end position="363"/>
    </location>
</feature>
<keyword evidence="8" id="KW-1185">Reference proteome</keyword>
<dbReference type="InterPro" id="IPR016032">
    <property type="entry name" value="Sig_transdc_resp-reg_C-effctor"/>
</dbReference>
<dbReference type="PRINTS" id="PR00038">
    <property type="entry name" value="HTHLUXR"/>
</dbReference>
<feature type="transmembrane region" description="Helical" evidence="4">
    <location>
        <begin position="219"/>
        <end position="236"/>
    </location>
</feature>
<dbReference type="SMART" id="SM00421">
    <property type="entry name" value="HTH_LUXR"/>
    <property type="match status" value="1"/>
</dbReference>
<comment type="caution">
    <text evidence="7">The sequence shown here is derived from an EMBL/GenBank/DDBJ whole genome shotgun (WGS) entry which is preliminary data.</text>
</comment>
<dbReference type="Pfam" id="PF00196">
    <property type="entry name" value="GerE"/>
    <property type="match status" value="1"/>
</dbReference>
<dbReference type="Gene3D" id="1.10.10.10">
    <property type="entry name" value="Winged helix-like DNA-binding domain superfamily/Winged helix DNA-binding domain"/>
    <property type="match status" value="1"/>
</dbReference>
<sequence>MLTFMNEMLDRFTGNISPVALLVSSFFWSWFDVVPFSPALFSAAGRPVDALPFIVSFAASALLLGLLAASARARSRVLDPRVFAACSLLCGTVGSVLVFAGVQTNPALLVIGGILIGAYQSVGAVLCGGIATCQGTTNALVHLAAALPLNIVAILLVMFLQPAASVVFAVLLPLFSALCYAVYLVRGQNRATLEAIAVVREKAVDGARRARRMFGCDRYFLLMVLVISASFGFANYQGLFASSSQGVYLEYVTVALRAFVSLAMLAGYLLYSWRPYLILQGALVAMSLGLIGCGLLAVMGVPGSFVSDCLFFTGYACFDLLIWMIIIMIGYKSGTSLLRIICVVYTVDQLGILLGTVLGQAVGGDGATIVSYIVFGSALLLLTVGFSSGKSAIWDRLSTYEVEFNRPDDASLREEGDVGTAPGYQDRIAALSSMFFLTSRETDVLGLLVAGRNGPYISEHLHVSENTVKSHIRHIYTKVNVHNRQELLDLVFPQQS</sequence>
<reference evidence="6 8" key="1">
    <citation type="journal article" date="2018" name="Elife">
        <title>Discovery and characterization of a prevalent human gut bacterial enzyme sufficient for the inactivation of a family of plant toxins.</title>
        <authorList>
            <person name="Koppel N."/>
            <person name="Bisanz J.E."/>
            <person name="Pandelia M.E."/>
            <person name="Turnbaugh P.J."/>
            <person name="Balskus E.P."/>
        </authorList>
    </citation>
    <scope>NUCLEOTIDE SEQUENCE [LARGE SCALE GENOMIC DNA]</scope>
    <source>
        <strain evidence="6 8">DSM 16107</strain>
    </source>
</reference>
<evidence type="ECO:0000313" key="8">
    <source>
        <dbReference type="Proteomes" id="UP000253817"/>
    </source>
</evidence>
<organism evidence="7 9">
    <name type="scientific">Eggerthella sinensis</name>
    <dbReference type="NCBI Taxonomy" id="242230"/>
    <lineage>
        <taxon>Bacteria</taxon>
        <taxon>Bacillati</taxon>
        <taxon>Actinomycetota</taxon>
        <taxon>Coriobacteriia</taxon>
        <taxon>Eggerthellales</taxon>
        <taxon>Eggerthellaceae</taxon>
        <taxon>Eggerthella</taxon>
    </lineage>
</organism>
<evidence type="ECO:0000313" key="7">
    <source>
        <dbReference type="EMBL" id="RNM41874.1"/>
    </source>
</evidence>
<dbReference type="PANTHER" id="PTHR44688:SF16">
    <property type="entry name" value="DNA-BINDING TRANSCRIPTIONAL ACTIVATOR DEVR_DOSR"/>
    <property type="match status" value="1"/>
</dbReference>
<dbReference type="PROSITE" id="PS50043">
    <property type="entry name" value="HTH_LUXR_2"/>
    <property type="match status" value="1"/>
</dbReference>
<feature type="transmembrane region" description="Helical" evidence="4">
    <location>
        <begin position="51"/>
        <end position="70"/>
    </location>
</feature>
<dbReference type="InterPro" id="IPR000792">
    <property type="entry name" value="Tscrpt_reg_LuxR_C"/>
</dbReference>
<gene>
    <name evidence="6" type="ORF">C1876_12140</name>
    <name evidence="7" type="ORF">DMP09_07500</name>
</gene>
<dbReference type="EMBL" id="QICC01000024">
    <property type="protein sequence ID" value="RNM41874.1"/>
    <property type="molecule type" value="Genomic_DNA"/>
</dbReference>
<accession>A0A3N0IY18</accession>
<feature type="transmembrane region" description="Helical" evidence="4">
    <location>
        <begin position="82"/>
        <end position="102"/>
    </location>
</feature>
<evidence type="ECO:0000313" key="6">
    <source>
        <dbReference type="EMBL" id="RDB67690.1"/>
    </source>
</evidence>
<keyword evidence="4" id="KW-0472">Membrane</keyword>
<reference evidence="9" key="2">
    <citation type="submission" date="2018-05" db="EMBL/GenBank/DDBJ databases">
        <title>Genome Sequencing of selected type strains of the family Eggerthellaceae.</title>
        <authorList>
            <person name="Danylec N."/>
            <person name="Stoll D.A."/>
            <person name="Doetsch A."/>
            <person name="Huch M."/>
        </authorList>
    </citation>
    <scope>NUCLEOTIDE SEQUENCE [LARGE SCALE GENOMIC DNA]</scope>
    <source>
        <strain evidence="9">DSM 16107</strain>
    </source>
</reference>
<dbReference type="CDD" id="cd06170">
    <property type="entry name" value="LuxR_C_like"/>
    <property type="match status" value="1"/>
</dbReference>
<dbReference type="Proteomes" id="UP000270112">
    <property type="component" value="Unassembled WGS sequence"/>
</dbReference>
<dbReference type="PANTHER" id="PTHR44688">
    <property type="entry name" value="DNA-BINDING TRANSCRIPTIONAL ACTIVATOR DEVR_DOSR"/>
    <property type="match status" value="1"/>
</dbReference>
<feature type="transmembrane region" description="Helical" evidence="4">
    <location>
        <begin position="310"/>
        <end position="331"/>
    </location>
</feature>
<feature type="transmembrane region" description="Helical" evidence="4">
    <location>
        <begin position="166"/>
        <end position="185"/>
    </location>
</feature>
<dbReference type="SUPFAM" id="SSF46894">
    <property type="entry name" value="C-terminal effector domain of the bipartite response regulators"/>
    <property type="match status" value="1"/>
</dbReference>
<name>A0A3N0IY18_9ACTN</name>
<dbReference type="GO" id="GO:0006355">
    <property type="term" value="P:regulation of DNA-templated transcription"/>
    <property type="evidence" value="ECO:0007669"/>
    <property type="project" value="InterPro"/>
</dbReference>
<reference evidence="7" key="3">
    <citation type="journal article" date="2019" name="Microbiol. Resour. Announc.">
        <title>Draft Genome Sequences of Type Strains of Gordonibacter faecihominis, Paraeggerthella hongkongensis, Parvibacter caecicola,Slackia equolifaciens, Slackia faecicanis, and Slackia isoflavoniconvertens.</title>
        <authorList>
            <person name="Danylec N."/>
            <person name="Stoll D.A."/>
            <person name="Dotsch A."/>
            <person name="Huch M."/>
        </authorList>
    </citation>
    <scope>NUCLEOTIDE SEQUENCE</scope>
    <source>
        <strain evidence="7">DSM 16107</strain>
    </source>
</reference>
<feature type="transmembrane region" description="Helical" evidence="4">
    <location>
        <begin position="108"/>
        <end position="127"/>
    </location>
</feature>
<evidence type="ECO:0000256" key="2">
    <source>
        <dbReference type="ARBA" id="ARBA00023125"/>
    </source>
</evidence>
<keyword evidence="4" id="KW-0812">Transmembrane</keyword>
<feature type="transmembrane region" description="Helical" evidence="4">
    <location>
        <begin position="369"/>
        <end position="387"/>
    </location>
</feature>
<feature type="transmembrane region" description="Helical" evidence="4">
    <location>
        <begin position="277"/>
        <end position="298"/>
    </location>
</feature>
<keyword evidence="3" id="KW-0804">Transcription</keyword>
<evidence type="ECO:0000256" key="4">
    <source>
        <dbReference type="SAM" id="Phobius"/>
    </source>
</evidence>
<dbReference type="InterPro" id="IPR036388">
    <property type="entry name" value="WH-like_DNA-bd_sf"/>
</dbReference>
<dbReference type="AlphaFoldDB" id="A0A3N0IY18"/>
<evidence type="ECO:0000256" key="1">
    <source>
        <dbReference type="ARBA" id="ARBA00023015"/>
    </source>
</evidence>
<feature type="transmembrane region" description="Helical" evidence="4">
    <location>
        <begin position="12"/>
        <end position="31"/>
    </location>
</feature>
<feature type="domain" description="HTH luxR-type" evidence="5">
    <location>
        <begin position="430"/>
        <end position="495"/>
    </location>
</feature>
<proteinExistence type="predicted"/>
<feature type="transmembrane region" description="Helical" evidence="4">
    <location>
        <begin position="139"/>
        <end position="160"/>
    </location>
</feature>
<keyword evidence="2" id="KW-0238">DNA-binding</keyword>
<keyword evidence="4" id="KW-1133">Transmembrane helix</keyword>
<evidence type="ECO:0000256" key="3">
    <source>
        <dbReference type="ARBA" id="ARBA00023163"/>
    </source>
</evidence>
<dbReference type="EMBL" id="PPTT01000022">
    <property type="protein sequence ID" value="RDB67690.1"/>
    <property type="molecule type" value="Genomic_DNA"/>
</dbReference>
<evidence type="ECO:0000313" key="9">
    <source>
        <dbReference type="Proteomes" id="UP000270112"/>
    </source>
</evidence>